<evidence type="ECO:0000313" key="2">
    <source>
        <dbReference type="Proteomes" id="UP000198723"/>
    </source>
</evidence>
<name>A0A1C3XYD1_9HYPH</name>
<dbReference type="AlphaFoldDB" id="A0A1C3XYD1"/>
<reference evidence="1 2" key="1">
    <citation type="submission" date="2016-08" db="EMBL/GenBank/DDBJ databases">
        <authorList>
            <person name="Seilhamer J.J."/>
        </authorList>
    </citation>
    <scope>NUCLEOTIDE SEQUENCE [LARGE SCALE GENOMIC DNA]</scope>
    <source>
        <strain evidence="1 2">HBR26</strain>
    </source>
</reference>
<gene>
    <name evidence="1" type="ORF">GA0061105_10212</name>
</gene>
<sequence length="95" mass="10094">MAMQAVGIVDRHRSEDFAPLMLVMSGQDKHRLVRSLSEVADALIAGWPTGDGREYIAAVKTCLDAIQGNISPNVARAALIRAAEEAGISVIAVVH</sequence>
<protein>
    <recommendedName>
        <fullName evidence="3">DUF982 domain-containing protein</fullName>
    </recommendedName>
</protein>
<dbReference type="EMBL" id="FMAJ01000002">
    <property type="protein sequence ID" value="SCB57026.1"/>
    <property type="molecule type" value="Genomic_DNA"/>
</dbReference>
<accession>A0A1C3XYD1</accession>
<dbReference type="Proteomes" id="UP000198723">
    <property type="component" value="Unassembled WGS sequence"/>
</dbReference>
<dbReference type="Pfam" id="PF06169">
    <property type="entry name" value="DUF982"/>
    <property type="match status" value="1"/>
</dbReference>
<evidence type="ECO:0000313" key="1">
    <source>
        <dbReference type="EMBL" id="SCB57026.1"/>
    </source>
</evidence>
<organism evidence="1 2">
    <name type="scientific">Rhizobium aethiopicum</name>
    <dbReference type="NCBI Taxonomy" id="1138170"/>
    <lineage>
        <taxon>Bacteria</taxon>
        <taxon>Pseudomonadati</taxon>
        <taxon>Pseudomonadota</taxon>
        <taxon>Alphaproteobacteria</taxon>
        <taxon>Hyphomicrobiales</taxon>
        <taxon>Rhizobiaceae</taxon>
        <taxon>Rhizobium/Agrobacterium group</taxon>
        <taxon>Rhizobium</taxon>
    </lineage>
</organism>
<proteinExistence type="predicted"/>
<dbReference type="Gene3D" id="6.10.250.730">
    <property type="match status" value="1"/>
</dbReference>
<evidence type="ECO:0008006" key="3">
    <source>
        <dbReference type="Google" id="ProtNLM"/>
    </source>
</evidence>
<dbReference type="InterPro" id="IPR010385">
    <property type="entry name" value="DUF982"/>
</dbReference>